<evidence type="ECO:0000256" key="1">
    <source>
        <dbReference type="SAM" id="MobiDB-lite"/>
    </source>
</evidence>
<feature type="region of interest" description="Disordered" evidence="1">
    <location>
        <begin position="43"/>
        <end position="69"/>
    </location>
</feature>
<comment type="caution">
    <text evidence="2">The sequence shown here is derived from an EMBL/GenBank/DDBJ whole genome shotgun (WGS) entry which is preliminary data.</text>
</comment>
<protein>
    <submittedName>
        <fullName evidence="2">Uncharacterized protein</fullName>
    </submittedName>
</protein>
<reference evidence="2 3" key="1">
    <citation type="submission" date="2019-05" db="EMBL/GenBank/DDBJ databases">
        <title>Another draft genome of Portunus trituberculatus and its Hox gene families provides insights of decapod evolution.</title>
        <authorList>
            <person name="Jeong J.-H."/>
            <person name="Song I."/>
            <person name="Kim S."/>
            <person name="Choi T."/>
            <person name="Kim D."/>
            <person name="Ryu S."/>
            <person name="Kim W."/>
        </authorList>
    </citation>
    <scope>NUCLEOTIDE SEQUENCE [LARGE SCALE GENOMIC DNA]</scope>
    <source>
        <tissue evidence="2">Muscle</tissue>
    </source>
</reference>
<keyword evidence="3" id="KW-1185">Reference proteome</keyword>
<sequence>MKRDNALHGMRKLDVLLFCGGNELVERKEKLFTLIQHDKKGNTWSSLDQSRSNQIQGQGRIKDDDDDDDDDVCHNAVLGQDAGWTGAGPDPPAHPDHTPRHSRLVLPLLELIARLFAFLSFIYDYTILKGTPLPPAGLHTPTTLLNTRRIRQRHRFANIYLCFAATSSSHYKTPITSPPRGTEAPHQ</sequence>
<feature type="compositionally biased region" description="Polar residues" evidence="1">
    <location>
        <begin position="43"/>
        <end position="57"/>
    </location>
</feature>
<organism evidence="2 3">
    <name type="scientific">Portunus trituberculatus</name>
    <name type="common">Swimming crab</name>
    <name type="synonym">Neptunus trituberculatus</name>
    <dbReference type="NCBI Taxonomy" id="210409"/>
    <lineage>
        <taxon>Eukaryota</taxon>
        <taxon>Metazoa</taxon>
        <taxon>Ecdysozoa</taxon>
        <taxon>Arthropoda</taxon>
        <taxon>Crustacea</taxon>
        <taxon>Multicrustacea</taxon>
        <taxon>Malacostraca</taxon>
        <taxon>Eumalacostraca</taxon>
        <taxon>Eucarida</taxon>
        <taxon>Decapoda</taxon>
        <taxon>Pleocyemata</taxon>
        <taxon>Brachyura</taxon>
        <taxon>Eubrachyura</taxon>
        <taxon>Portunoidea</taxon>
        <taxon>Portunidae</taxon>
        <taxon>Portuninae</taxon>
        <taxon>Portunus</taxon>
    </lineage>
</organism>
<accession>A0A5B7IF67</accession>
<dbReference type="Proteomes" id="UP000324222">
    <property type="component" value="Unassembled WGS sequence"/>
</dbReference>
<name>A0A5B7IF67_PORTR</name>
<evidence type="ECO:0000313" key="2">
    <source>
        <dbReference type="EMBL" id="MPC79334.1"/>
    </source>
</evidence>
<dbReference type="AlphaFoldDB" id="A0A5B7IF67"/>
<dbReference type="EMBL" id="VSRR010050857">
    <property type="protein sequence ID" value="MPC79334.1"/>
    <property type="molecule type" value="Genomic_DNA"/>
</dbReference>
<evidence type="ECO:0000313" key="3">
    <source>
        <dbReference type="Proteomes" id="UP000324222"/>
    </source>
</evidence>
<proteinExistence type="predicted"/>
<gene>
    <name evidence="2" type="ORF">E2C01_073858</name>
</gene>